<dbReference type="InterPro" id="IPR038727">
    <property type="entry name" value="NadR/Ttd14_AAA_dom"/>
</dbReference>
<comment type="caution">
    <text evidence="2">The sequence shown here is derived from an EMBL/GenBank/DDBJ whole genome shotgun (WGS) entry which is preliminary data.</text>
</comment>
<dbReference type="Proteomes" id="UP000518752">
    <property type="component" value="Unassembled WGS sequence"/>
</dbReference>
<dbReference type="AlphaFoldDB" id="A0A8H5HV87"/>
<dbReference type="Pfam" id="PF13521">
    <property type="entry name" value="AAA_28"/>
    <property type="match status" value="1"/>
</dbReference>
<reference evidence="2 3" key="1">
    <citation type="journal article" date="2020" name="ISME J.">
        <title>Uncovering the hidden diversity of litter-decomposition mechanisms in mushroom-forming fungi.</title>
        <authorList>
            <person name="Floudas D."/>
            <person name="Bentzer J."/>
            <person name="Ahren D."/>
            <person name="Johansson T."/>
            <person name="Persson P."/>
            <person name="Tunlid A."/>
        </authorList>
    </citation>
    <scope>NUCLEOTIDE SEQUENCE [LARGE SCALE GENOMIC DNA]</scope>
    <source>
        <strain evidence="2 3">CBS 406.79</strain>
    </source>
</reference>
<dbReference type="InterPro" id="IPR027417">
    <property type="entry name" value="P-loop_NTPase"/>
</dbReference>
<evidence type="ECO:0000313" key="3">
    <source>
        <dbReference type="Proteomes" id="UP000518752"/>
    </source>
</evidence>
<keyword evidence="3" id="KW-1185">Reference proteome</keyword>
<feature type="domain" description="NadR/Ttd14 AAA" evidence="1">
    <location>
        <begin position="7"/>
        <end position="181"/>
    </location>
</feature>
<organism evidence="2 3">
    <name type="scientific">Collybiopsis confluens</name>
    <dbReference type="NCBI Taxonomy" id="2823264"/>
    <lineage>
        <taxon>Eukaryota</taxon>
        <taxon>Fungi</taxon>
        <taxon>Dikarya</taxon>
        <taxon>Basidiomycota</taxon>
        <taxon>Agaricomycotina</taxon>
        <taxon>Agaricomycetes</taxon>
        <taxon>Agaricomycetidae</taxon>
        <taxon>Agaricales</taxon>
        <taxon>Marasmiineae</taxon>
        <taxon>Omphalotaceae</taxon>
        <taxon>Collybiopsis</taxon>
    </lineage>
</organism>
<protein>
    <recommendedName>
        <fullName evidence="1">NadR/Ttd14 AAA domain-containing protein</fullName>
    </recommendedName>
</protein>
<evidence type="ECO:0000259" key="1">
    <source>
        <dbReference type="Pfam" id="PF13521"/>
    </source>
</evidence>
<dbReference type="OrthoDB" id="6513042at2759"/>
<accession>A0A8H5HV87</accession>
<sequence length="200" mass="22148">MTGLKAIYVVGPSSTGKTTLCHALATRLGLTSDVFITEVARTVMKDQNFTRADVNSLAMQQAIVTAQVSRDLGARKNLEASEHTSAHLVLLSDRSAVDALVYAALSELEPKSGITETLLSSKEFQGILPYYRSMSSTFVLLHPIPAWLVDDGVRSLEDGERCYDMFVTILKRLEIHFVEVGEDCRWIEERVAFVRRAALV</sequence>
<dbReference type="SUPFAM" id="SSF52540">
    <property type="entry name" value="P-loop containing nucleoside triphosphate hydrolases"/>
    <property type="match status" value="1"/>
</dbReference>
<dbReference type="Gene3D" id="3.40.50.300">
    <property type="entry name" value="P-loop containing nucleotide triphosphate hydrolases"/>
    <property type="match status" value="1"/>
</dbReference>
<gene>
    <name evidence="2" type="ORF">D9757_003871</name>
</gene>
<dbReference type="EMBL" id="JAACJN010000017">
    <property type="protein sequence ID" value="KAF5390122.1"/>
    <property type="molecule type" value="Genomic_DNA"/>
</dbReference>
<name>A0A8H5HV87_9AGAR</name>
<evidence type="ECO:0000313" key="2">
    <source>
        <dbReference type="EMBL" id="KAF5390122.1"/>
    </source>
</evidence>
<proteinExistence type="predicted"/>